<dbReference type="Pfam" id="PF21537">
    <property type="entry name" value="DUF1980_C"/>
    <property type="match status" value="1"/>
</dbReference>
<dbReference type="InterPro" id="IPR048493">
    <property type="entry name" value="DUF1980_N"/>
</dbReference>
<proteinExistence type="predicted"/>
<feature type="transmembrane region" description="Helical" evidence="2">
    <location>
        <begin position="91"/>
        <end position="108"/>
    </location>
</feature>
<name>A0ABT8HZH5_9BACL</name>
<feature type="domain" description="DUF1980" evidence="4">
    <location>
        <begin position="179"/>
        <end position="312"/>
    </location>
</feature>
<feature type="domain" description="DUF1980" evidence="3">
    <location>
        <begin position="13"/>
        <end position="122"/>
    </location>
</feature>
<dbReference type="PANTHER" id="PTHR40047">
    <property type="entry name" value="UPF0703 PROTEIN YCGQ"/>
    <property type="match status" value="1"/>
</dbReference>
<dbReference type="PANTHER" id="PTHR40047:SF1">
    <property type="entry name" value="UPF0703 PROTEIN YCGQ"/>
    <property type="match status" value="1"/>
</dbReference>
<organism evidence="5 6">
    <name type="scientific">Fictibacillus fluitans</name>
    <dbReference type="NCBI Taxonomy" id="3058422"/>
    <lineage>
        <taxon>Bacteria</taxon>
        <taxon>Bacillati</taxon>
        <taxon>Bacillota</taxon>
        <taxon>Bacilli</taxon>
        <taxon>Bacillales</taxon>
        <taxon>Fictibacillaceae</taxon>
        <taxon>Fictibacillus</taxon>
    </lineage>
</organism>
<gene>
    <name evidence="5" type="ORF">QYB97_16960</name>
</gene>
<evidence type="ECO:0000313" key="6">
    <source>
        <dbReference type="Proteomes" id="UP001172721"/>
    </source>
</evidence>
<evidence type="ECO:0000256" key="2">
    <source>
        <dbReference type="SAM" id="Phobius"/>
    </source>
</evidence>
<accession>A0ABT8HZH5</accession>
<dbReference type="InterPro" id="IPR048447">
    <property type="entry name" value="DUF1980_C"/>
</dbReference>
<protein>
    <submittedName>
        <fullName evidence="5">TIGR03943 family protein</fullName>
    </submittedName>
</protein>
<feature type="region of interest" description="Disordered" evidence="1">
    <location>
        <begin position="127"/>
        <end position="151"/>
    </location>
</feature>
<keyword evidence="2" id="KW-0472">Membrane</keyword>
<feature type="transmembrane region" description="Helical" evidence="2">
    <location>
        <begin position="44"/>
        <end position="62"/>
    </location>
</feature>
<dbReference type="Pfam" id="PF09323">
    <property type="entry name" value="DUF1980"/>
    <property type="match status" value="1"/>
</dbReference>
<keyword evidence="6" id="KW-1185">Reference proteome</keyword>
<keyword evidence="2" id="KW-1133">Transmembrane helix</keyword>
<evidence type="ECO:0000259" key="3">
    <source>
        <dbReference type="Pfam" id="PF09323"/>
    </source>
</evidence>
<dbReference type="InterPro" id="IPR015402">
    <property type="entry name" value="DUF1980"/>
</dbReference>
<dbReference type="NCBIfam" id="TIGR03943">
    <property type="entry name" value="TIGR03943 family putative permease subunit"/>
    <property type="match status" value="1"/>
</dbReference>
<dbReference type="Proteomes" id="UP001172721">
    <property type="component" value="Unassembled WGS sequence"/>
</dbReference>
<comment type="caution">
    <text evidence="5">The sequence shown here is derived from an EMBL/GenBank/DDBJ whole genome shotgun (WGS) entry which is preliminary data.</text>
</comment>
<reference evidence="5" key="1">
    <citation type="submission" date="2023-07" db="EMBL/GenBank/DDBJ databases">
        <title>Fictibacillus sp. isolated from freshwater pond.</title>
        <authorList>
            <person name="Kirdat K."/>
            <person name="Bhat A."/>
            <person name="Mourya A."/>
            <person name="Yadav A."/>
        </authorList>
    </citation>
    <scope>NUCLEOTIDE SEQUENCE</scope>
    <source>
        <strain evidence="5">NE201</strain>
    </source>
</reference>
<dbReference type="InterPro" id="IPR052955">
    <property type="entry name" value="UPF0703_membrane_permease"/>
</dbReference>
<dbReference type="EMBL" id="JAUHTR010000009">
    <property type="protein sequence ID" value="MDN4526177.1"/>
    <property type="molecule type" value="Genomic_DNA"/>
</dbReference>
<dbReference type="RefSeq" id="WP_301167203.1">
    <property type="nucleotide sequence ID" value="NZ_JAUHTR010000009.1"/>
</dbReference>
<evidence type="ECO:0000313" key="5">
    <source>
        <dbReference type="EMBL" id="MDN4526177.1"/>
    </source>
</evidence>
<sequence length="320" mass="36025">MRKDHDWGFHIYIRGIILFGFMLLLFAFIASGKLSYYIAPKMRMFTYFGVGVFALLGTVQFFRSTSKSQEEELNCDCGTDHRPKGSPISQFLIYLLFVLPVLAGFMIPEKALDSSVAQKRGVKFGSGLYSKPDNGEKSAENSQAEEKEIDADEYLKDPEGYIKKMEERAANEPQEEPQEISSYYRKTSKFLQRQKTITVTSENFLDIMGVFDMQPDPFTGKQIKMTGFVYREPGFPKSQGVAARFAMNCCSADAAVYGTLMKGEALTSIKNDTWVTVSGTLDKTTYKKQNVLIITISKLKKIDEPKEPYVYPSVGSLTAN</sequence>
<keyword evidence="2" id="KW-0812">Transmembrane</keyword>
<evidence type="ECO:0000259" key="4">
    <source>
        <dbReference type="Pfam" id="PF21537"/>
    </source>
</evidence>
<evidence type="ECO:0000256" key="1">
    <source>
        <dbReference type="SAM" id="MobiDB-lite"/>
    </source>
</evidence>
<feature type="transmembrane region" description="Helical" evidence="2">
    <location>
        <begin position="12"/>
        <end position="32"/>
    </location>
</feature>